<accession>A0A9Q9SSV7</accession>
<feature type="region of interest" description="Disordered" evidence="1">
    <location>
        <begin position="1"/>
        <end position="49"/>
    </location>
</feature>
<sequence length="49" mass="5262">MEGYELGESRGKITSKVPNCPADVGENPTLEETRDSLSGHTEQGDILAE</sequence>
<protein>
    <submittedName>
        <fullName evidence="2">Uncharacterized protein</fullName>
    </submittedName>
</protein>
<dbReference type="Proteomes" id="UP000176944">
    <property type="component" value="Chromosome"/>
</dbReference>
<evidence type="ECO:0000313" key="2">
    <source>
        <dbReference type="EMBL" id="WAN69022.1"/>
    </source>
</evidence>
<dbReference type="AlphaFoldDB" id="A0A9Q9SSV7"/>
<reference evidence="2" key="2">
    <citation type="submission" date="2022-10" db="EMBL/GenBank/DDBJ databases">
        <authorList>
            <person name="Ngo T.-E."/>
        </authorList>
    </citation>
    <scope>NUCLEOTIDE SEQUENCE</scope>
    <source>
        <strain evidence="2">JHB</strain>
    </source>
</reference>
<name>A0A9Q9SSV7_MOOP1</name>
<gene>
    <name evidence="2" type="ORF">BJP36_42435</name>
</gene>
<evidence type="ECO:0000256" key="1">
    <source>
        <dbReference type="SAM" id="MobiDB-lite"/>
    </source>
</evidence>
<proteinExistence type="predicted"/>
<organism evidence="2">
    <name type="scientific">Moorena producens (strain JHB)</name>
    <dbReference type="NCBI Taxonomy" id="1454205"/>
    <lineage>
        <taxon>Bacteria</taxon>
        <taxon>Bacillati</taxon>
        <taxon>Cyanobacteriota</taxon>
        <taxon>Cyanophyceae</taxon>
        <taxon>Coleofasciculales</taxon>
        <taxon>Coleofasciculaceae</taxon>
        <taxon>Moorena</taxon>
    </lineage>
</organism>
<dbReference type="EMBL" id="CP017708">
    <property type="protein sequence ID" value="WAN69022.1"/>
    <property type="molecule type" value="Genomic_DNA"/>
</dbReference>
<reference evidence="2" key="1">
    <citation type="journal article" date="2017" name="Proc. Natl. Acad. Sci. U.S.A.">
        <title>Comparative genomics uncovers the prolific and distinctive metabolic potential of the cyanobacterial genus Moorea.</title>
        <authorList>
            <person name="Leao T."/>
            <person name="Castelao G."/>
            <person name="Korobeynikov A."/>
            <person name="Monroe E.A."/>
            <person name="Podell S."/>
            <person name="Glukhov E."/>
            <person name="Allen E.E."/>
            <person name="Gerwick W.H."/>
            <person name="Gerwick L."/>
        </authorList>
    </citation>
    <scope>NUCLEOTIDE SEQUENCE</scope>
    <source>
        <strain evidence="2">JHB</strain>
    </source>
</reference>